<protein>
    <recommendedName>
        <fullName evidence="3">CREG-like beta-barrel domain-containing protein</fullName>
    </recommendedName>
</protein>
<dbReference type="SUPFAM" id="SSF50475">
    <property type="entry name" value="FMN-binding split barrel"/>
    <property type="match status" value="1"/>
</dbReference>
<reference evidence="4" key="1">
    <citation type="submission" date="2018-03" db="EMBL/GenBank/DDBJ databases">
        <authorList>
            <person name="Guldener U."/>
        </authorList>
    </citation>
    <scope>NUCLEOTIDE SEQUENCE</scope>
</reference>
<dbReference type="Proteomes" id="UP001187682">
    <property type="component" value="Unassembled WGS sequence"/>
</dbReference>
<dbReference type="Pfam" id="PF13883">
    <property type="entry name" value="CREG_beta-barrel"/>
    <property type="match status" value="1"/>
</dbReference>
<evidence type="ECO:0000256" key="2">
    <source>
        <dbReference type="SAM" id="SignalP"/>
    </source>
</evidence>
<keyword evidence="5" id="KW-1185">Reference proteome</keyword>
<dbReference type="EMBL" id="ONZQ02000003">
    <property type="protein sequence ID" value="SPO00032.1"/>
    <property type="molecule type" value="Genomic_DNA"/>
</dbReference>
<evidence type="ECO:0000313" key="4">
    <source>
        <dbReference type="EMBL" id="SPO00032.1"/>
    </source>
</evidence>
<feature type="region of interest" description="Disordered" evidence="1">
    <location>
        <begin position="61"/>
        <end position="84"/>
    </location>
</feature>
<feature type="signal peptide" evidence="2">
    <location>
        <begin position="1"/>
        <end position="16"/>
    </location>
</feature>
<sequence>MKSLLTLALALPSALGSPALFPQADSAAAPPPAGHRIPTSYESAVMGRRILALSKLADFSTTFPTSSSSSESEDEATSLGRRPEGLAGLPINMMDYIAECEDSGNPTVLAINIATTFRNAAAGSNVSVSLRWTPPYPPAHRIPLSLWGRLSEAIFGPGEDSAPPDTVPYSAANLPRMSLIGYFEPIEPAGVPGLELAACFVAKHPDAKYWLPGNAIHKSSWARLVVTQVYWVGGFGDRAYIGWIPIEEWQSVTKEEWSSITLPGEKKGWREWSAVEGSMEPDL</sequence>
<evidence type="ECO:0000256" key="1">
    <source>
        <dbReference type="SAM" id="MobiDB-lite"/>
    </source>
</evidence>
<dbReference type="PANTHER" id="PTHR37273">
    <property type="entry name" value="CHROMOSOME 8, WHOLE GENOME SHOTGUN SEQUENCE"/>
    <property type="match status" value="1"/>
</dbReference>
<feature type="chain" id="PRO_5042155428" description="CREG-like beta-barrel domain-containing protein" evidence="2">
    <location>
        <begin position="17"/>
        <end position="283"/>
    </location>
</feature>
<name>A0AAE8MV73_9PEZI</name>
<dbReference type="Gene3D" id="2.30.110.10">
    <property type="entry name" value="Electron Transport, Fmn-binding Protein, Chain A"/>
    <property type="match status" value="1"/>
</dbReference>
<feature type="domain" description="CREG-like beta-barrel" evidence="3">
    <location>
        <begin position="40"/>
        <end position="250"/>
    </location>
</feature>
<organism evidence="4 5">
    <name type="scientific">Cephalotrichum gorgonifer</name>
    <dbReference type="NCBI Taxonomy" id="2041049"/>
    <lineage>
        <taxon>Eukaryota</taxon>
        <taxon>Fungi</taxon>
        <taxon>Dikarya</taxon>
        <taxon>Ascomycota</taxon>
        <taxon>Pezizomycotina</taxon>
        <taxon>Sordariomycetes</taxon>
        <taxon>Hypocreomycetidae</taxon>
        <taxon>Microascales</taxon>
        <taxon>Microascaceae</taxon>
        <taxon>Cephalotrichum</taxon>
    </lineage>
</organism>
<gene>
    <name evidence="4" type="ORF">DNG_02884</name>
</gene>
<keyword evidence="2" id="KW-0732">Signal</keyword>
<evidence type="ECO:0000313" key="5">
    <source>
        <dbReference type="Proteomes" id="UP001187682"/>
    </source>
</evidence>
<dbReference type="PANTHER" id="PTHR37273:SF1">
    <property type="entry name" value="ADL397C-AP"/>
    <property type="match status" value="1"/>
</dbReference>
<dbReference type="AlphaFoldDB" id="A0AAE8MV73"/>
<evidence type="ECO:0000259" key="3">
    <source>
        <dbReference type="Pfam" id="PF13883"/>
    </source>
</evidence>
<comment type="caution">
    <text evidence="4">The sequence shown here is derived from an EMBL/GenBank/DDBJ whole genome shotgun (WGS) entry which is preliminary data.</text>
</comment>
<dbReference type="InterPro" id="IPR055343">
    <property type="entry name" value="CREG_beta-barrel"/>
</dbReference>
<accession>A0AAE8MV73</accession>
<dbReference type="InterPro" id="IPR012349">
    <property type="entry name" value="Split_barrel_FMN-bd"/>
</dbReference>
<feature type="compositionally biased region" description="Low complexity" evidence="1">
    <location>
        <begin position="61"/>
        <end position="70"/>
    </location>
</feature>
<proteinExistence type="predicted"/>